<name>A0A8C2ZD21_CYCLU</name>
<reference evidence="1" key="1">
    <citation type="submission" date="2025-08" db="UniProtKB">
        <authorList>
            <consortium name="Ensembl"/>
        </authorList>
    </citation>
    <scope>IDENTIFICATION</scope>
</reference>
<dbReference type="AlphaFoldDB" id="A0A8C2ZD21"/>
<dbReference type="Ensembl" id="ENSCLMT00005026444.1">
    <property type="protein sequence ID" value="ENSCLMP00005025307.1"/>
    <property type="gene ID" value="ENSCLMG00005012431.1"/>
</dbReference>
<reference evidence="1" key="2">
    <citation type="submission" date="2025-09" db="UniProtKB">
        <authorList>
            <consortium name="Ensembl"/>
        </authorList>
    </citation>
    <scope>IDENTIFICATION</scope>
</reference>
<dbReference type="Proteomes" id="UP000694565">
    <property type="component" value="Unplaced"/>
</dbReference>
<organism evidence="1 2">
    <name type="scientific">Cyclopterus lumpus</name>
    <name type="common">Lumpsucker</name>
    <dbReference type="NCBI Taxonomy" id="8103"/>
    <lineage>
        <taxon>Eukaryota</taxon>
        <taxon>Metazoa</taxon>
        <taxon>Chordata</taxon>
        <taxon>Craniata</taxon>
        <taxon>Vertebrata</taxon>
        <taxon>Euteleostomi</taxon>
        <taxon>Actinopterygii</taxon>
        <taxon>Neopterygii</taxon>
        <taxon>Teleostei</taxon>
        <taxon>Neoteleostei</taxon>
        <taxon>Acanthomorphata</taxon>
        <taxon>Eupercaria</taxon>
        <taxon>Perciformes</taxon>
        <taxon>Cottioidei</taxon>
        <taxon>Cottales</taxon>
        <taxon>Cyclopteridae</taxon>
        <taxon>Cyclopterus</taxon>
    </lineage>
</organism>
<protein>
    <submittedName>
        <fullName evidence="1">Uncharacterized protein</fullName>
    </submittedName>
</protein>
<sequence length="79" mass="9257">DFRKSVLIILTYYPRLIFKNKYLKKESVSVELVPFVAHRRHSVESSMMPTGRPIRMQEHMSMLRTAPSSERLSRSCQAC</sequence>
<proteinExistence type="predicted"/>
<evidence type="ECO:0000313" key="2">
    <source>
        <dbReference type="Proteomes" id="UP000694565"/>
    </source>
</evidence>
<evidence type="ECO:0000313" key="1">
    <source>
        <dbReference type="Ensembl" id="ENSCLMP00005025307.1"/>
    </source>
</evidence>
<keyword evidence="2" id="KW-1185">Reference proteome</keyword>
<accession>A0A8C2ZD21</accession>